<proteinExistence type="predicted"/>
<evidence type="ECO:0008006" key="4">
    <source>
        <dbReference type="Google" id="ProtNLM"/>
    </source>
</evidence>
<evidence type="ECO:0000256" key="1">
    <source>
        <dbReference type="SAM" id="SignalP"/>
    </source>
</evidence>
<accession>A0A067TK94</accession>
<dbReference type="Proteomes" id="UP000027222">
    <property type="component" value="Unassembled WGS sequence"/>
</dbReference>
<dbReference type="HOGENOM" id="CLU_094663_0_0_1"/>
<feature type="chain" id="PRO_5001646982" description="Peptidase A1 domain-containing protein" evidence="1">
    <location>
        <begin position="22"/>
        <end position="205"/>
    </location>
</feature>
<evidence type="ECO:0000313" key="2">
    <source>
        <dbReference type="EMBL" id="KDR82757.1"/>
    </source>
</evidence>
<reference evidence="3" key="1">
    <citation type="journal article" date="2014" name="Proc. Natl. Acad. Sci. U.S.A.">
        <title>Extensive sampling of basidiomycete genomes demonstrates inadequacy of the white-rot/brown-rot paradigm for wood decay fungi.</title>
        <authorList>
            <person name="Riley R."/>
            <person name="Salamov A.A."/>
            <person name="Brown D.W."/>
            <person name="Nagy L.G."/>
            <person name="Floudas D."/>
            <person name="Held B.W."/>
            <person name="Levasseur A."/>
            <person name="Lombard V."/>
            <person name="Morin E."/>
            <person name="Otillar R."/>
            <person name="Lindquist E.A."/>
            <person name="Sun H."/>
            <person name="LaButti K.M."/>
            <person name="Schmutz J."/>
            <person name="Jabbour D."/>
            <person name="Luo H."/>
            <person name="Baker S.E."/>
            <person name="Pisabarro A.G."/>
            <person name="Walton J.D."/>
            <person name="Blanchette R.A."/>
            <person name="Henrissat B."/>
            <person name="Martin F."/>
            <person name="Cullen D."/>
            <person name="Hibbett D.S."/>
            <person name="Grigoriev I.V."/>
        </authorList>
    </citation>
    <scope>NUCLEOTIDE SEQUENCE [LARGE SCALE GENOMIC DNA]</scope>
    <source>
        <strain evidence="3">CBS 339.88</strain>
    </source>
</reference>
<organism evidence="2 3">
    <name type="scientific">Galerina marginata (strain CBS 339.88)</name>
    <dbReference type="NCBI Taxonomy" id="685588"/>
    <lineage>
        <taxon>Eukaryota</taxon>
        <taxon>Fungi</taxon>
        <taxon>Dikarya</taxon>
        <taxon>Basidiomycota</taxon>
        <taxon>Agaricomycotina</taxon>
        <taxon>Agaricomycetes</taxon>
        <taxon>Agaricomycetidae</taxon>
        <taxon>Agaricales</taxon>
        <taxon>Agaricineae</taxon>
        <taxon>Strophariaceae</taxon>
        <taxon>Galerina</taxon>
    </lineage>
</organism>
<evidence type="ECO:0000313" key="3">
    <source>
        <dbReference type="Proteomes" id="UP000027222"/>
    </source>
</evidence>
<feature type="signal peptide" evidence="1">
    <location>
        <begin position="1"/>
        <end position="21"/>
    </location>
</feature>
<dbReference type="AlphaFoldDB" id="A0A067TK94"/>
<dbReference type="OrthoDB" id="3236720at2759"/>
<sequence>MFPNIFKIAVVAAALVAGVAAKPVPRSLIPRGHGLTSFDNWGGFSSLSGFDNFYGSDNFVGSISSQTIVEHDQEIVCHSESIEIIQQRLLVIQEMAKRIITEQVCEVETQTIVFQQFHASVGLFSHDLRRTSGHHVGFDAGVVSHFGDFFEEDGSLSTHDFGFSGHDIGSQTVVVGGSNWDDVTSPASVGFAYSSARGAFYDSYF</sequence>
<keyword evidence="1" id="KW-0732">Signal</keyword>
<name>A0A067TK94_GALM3</name>
<dbReference type="EMBL" id="KL142369">
    <property type="protein sequence ID" value="KDR82757.1"/>
    <property type="molecule type" value="Genomic_DNA"/>
</dbReference>
<protein>
    <recommendedName>
        <fullName evidence="4">Peptidase A1 domain-containing protein</fullName>
    </recommendedName>
</protein>
<gene>
    <name evidence="2" type="ORF">GALMADRAFT_88393</name>
</gene>
<keyword evidence="3" id="KW-1185">Reference proteome</keyword>